<evidence type="ECO:0000313" key="2">
    <source>
        <dbReference type="EMBL" id="TVU33916.1"/>
    </source>
</evidence>
<evidence type="ECO:0000256" key="1">
    <source>
        <dbReference type="SAM" id="SignalP"/>
    </source>
</evidence>
<dbReference type="Proteomes" id="UP000324897">
    <property type="component" value="Unassembled WGS sequence"/>
</dbReference>
<accession>A0A5J9VD61</accession>
<dbReference type="Gramene" id="TVU33916">
    <property type="protein sequence ID" value="TVU33916"/>
    <property type="gene ID" value="EJB05_15732"/>
</dbReference>
<gene>
    <name evidence="2" type="ORF">EJB05_15732</name>
</gene>
<reference evidence="2 3" key="1">
    <citation type="journal article" date="2019" name="Sci. Rep.">
        <title>A high-quality genome of Eragrostis curvula grass provides insights into Poaceae evolution and supports new strategies to enhance forage quality.</title>
        <authorList>
            <person name="Carballo J."/>
            <person name="Santos B.A.C.M."/>
            <person name="Zappacosta D."/>
            <person name="Garbus I."/>
            <person name="Selva J.P."/>
            <person name="Gallo C.A."/>
            <person name="Diaz A."/>
            <person name="Albertini E."/>
            <person name="Caccamo M."/>
            <person name="Echenique V."/>
        </authorList>
    </citation>
    <scope>NUCLEOTIDE SEQUENCE [LARGE SCALE GENOMIC DNA]</scope>
    <source>
        <strain evidence="3">cv. Victoria</strain>
        <tissue evidence="2">Leaf</tissue>
    </source>
</reference>
<keyword evidence="3" id="KW-1185">Reference proteome</keyword>
<proteinExistence type="predicted"/>
<protein>
    <recommendedName>
        <fullName evidence="4">Embryo surrounding factor 1 brassicaceae domain-containing protein</fullName>
    </recommendedName>
</protein>
<evidence type="ECO:0000313" key="3">
    <source>
        <dbReference type="Proteomes" id="UP000324897"/>
    </source>
</evidence>
<feature type="chain" id="PRO_5023913413" description="Embryo surrounding factor 1 brassicaceae domain-containing protein" evidence="1">
    <location>
        <begin position="22"/>
        <end position="80"/>
    </location>
</feature>
<sequence>MNKVAVLSLLILGCFMVTSHGRTVDQMDSNKVWCYCVPKKCNHKDCYCCSDMVEPDCYSSLKYCRHKCCSQREPFALAGP</sequence>
<keyword evidence="1" id="KW-0732">Signal</keyword>
<comment type="caution">
    <text evidence="2">The sequence shown here is derived from an EMBL/GenBank/DDBJ whole genome shotgun (WGS) entry which is preliminary data.</text>
</comment>
<name>A0A5J9VD61_9POAL</name>
<organism evidence="2 3">
    <name type="scientific">Eragrostis curvula</name>
    <name type="common">weeping love grass</name>
    <dbReference type="NCBI Taxonomy" id="38414"/>
    <lineage>
        <taxon>Eukaryota</taxon>
        <taxon>Viridiplantae</taxon>
        <taxon>Streptophyta</taxon>
        <taxon>Embryophyta</taxon>
        <taxon>Tracheophyta</taxon>
        <taxon>Spermatophyta</taxon>
        <taxon>Magnoliopsida</taxon>
        <taxon>Liliopsida</taxon>
        <taxon>Poales</taxon>
        <taxon>Poaceae</taxon>
        <taxon>PACMAD clade</taxon>
        <taxon>Chloridoideae</taxon>
        <taxon>Eragrostideae</taxon>
        <taxon>Eragrostidinae</taxon>
        <taxon>Eragrostis</taxon>
    </lineage>
</organism>
<feature type="signal peptide" evidence="1">
    <location>
        <begin position="1"/>
        <end position="21"/>
    </location>
</feature>
<evidence type="ECO:0008006" key="4">
    <source>
        <dbReference type="Google" id="ProtNLM"/>
    </source>
</evidence>
<dbReference type="EMBL" id="RWGY01000009">
    <property type="protein sequence ID" value="TVU33916.1"/>
    <property type="molecule type" value="Genomic_DNA"/>
</dbReference>
<dbReference type="AlphaFoldDB" id="A0A5J9VD61"/>